<dbReference type="Proteomes" id="UP000616769">
    <property type="component" value="Unassembled WGS sequence"/>
</dbReference>
<dbReference type="OrthoDB" id="10494617at2759"/>
<dbReference type="EMBL" id="JXLN01015978">
    <property type="protein sequence ID" value="KPM10890.1"/>
    <property type="molecule type" value="Genomic_DNA"/>
</dbReference>
<feature type="region of interest" description="Disordered" evidence="1">
    <location>
        <begin position="34"/>
        <end position="60"/>
    </location>
</feature>
<feature type="region of interest" description="Disordered" evidence="1">
    <location>
        <begin position="321"/>
        <end position="418"/>
    </location>
</feature>
<feature type="compositionally biased region" description="Low complexity" evidence="1">
    <location>
        <begin position="42"/>
        <end position="60"/>
    </location>
</feature>
<feature type="signal peptide" evidence="2">
    <location>
        <begin position="1"/>
        <end position="17"/>
    </location>
</feature>
<proteinExistence type="predicted"/>
<dbReference type="VEuPathDB" id="VectorBase:SSCA009050"/>
<feature type="compositionally biased region" description="Low complexity" evidence="1">
    <location>
        <begin position="371"/>
        <end position="392"/>
    </location>
</feature>
<evidence type="ECO:0000256" key="1">
    <source>
        <dbReference type="SAM" id="MobiDB-lite"/>
    </source>
</evidence>
<evidence type="ECO:0000256" key="2">
    <source>
        <dbReference type="SAM" id="SignalP"/>
    </source>
</evidence>
<organism evidence="3 4">
    <name type="scientific">Sarcoptes scabiei</name>
    <name type="common">Itch mite</name>
    <name type="synonym">Acarus scabiei</name>
    <dbReference type="NCBI Taxonomy" id="52283"/>
    <lineage>
        <taxon>Eukaryota</taxon>
        <taxon>Metazoa</taxon>
        <taxon>Ecdysozoa</taxon>
        <taxon>Arthropoda</taxon>
        <taxon>Chelicerata</taxon>
        <taxon>Arachnida</taxon>
        <taxon>Acari</taxon>
        <taxon>Acariformes</taxon>
        <taxon>Sarcoptiformes</taxon>
        <taxon>Astigmata</taxon>
        <taxon>Psoroptidia</taxon>
        <taxon>Sarcoptoidea</taxon>
        <taxon>Sarcoptidae</taxon>
        <taxon>Sarcoptinae</taxon>
        <taxon>Sarcoptes</taxon>
    </lineage>
</organism>
<feature type="compositionally biased region" description="Low complexity" evidence="1">
    <location>
        <begin position="321"/>
        <end position="340"/>
    </location>
</feature>
<evidence type="ECO:0000313" key="3">
    <source>
        <dbReference type="EMBL" id="KPM10890.1"/>
    </source>
</evidence>
<reference evidence="3 4" key="1">
    <citation type="journal article" date="2015" name="Parasit. Vectors">
        <title>Draft genome of the scabies mite.</title>
        <authorList>
            <person name="Rider S.D.Jr."/>
            <person name="Morgan M.S."/>
            <person name="Arlian L.G."/>
        </authorList>
    </citation>
    <scope>NUCLEOTIDE SEQUENCE [LARGE SCALE GENOMIC DNA]</scope>
    <source>
        <strain evidence="3">Arlian Lab</strain>
    </source>
</reference>
<feature type="chain" id="PRO_5007287694" evidence="2">
    <location>
        <begin position="18"/>
        <end position="418"/>
    </location>
</feature>
<dbReference type="AlphaFoldDB" id="A0A132AKD6"/>
<feature type="compositionally biased region" description="Polar residues" evidence="1">
    <location>
        <begin position="407"/>
        <end position="418"/>
    </location>
</feature>
<name>A0A132AKD6_SARSC</name>
<protein>
    <submittedName>
        <fullName evidence="3">Uncharacterized protein</fullName>
    </submittedName>
</protein>
<accession>A0A132AKD6</accession>
<keyword evidence="2" id="KW-0732">Signal</keyword>
<sequence length="418" mass="44581">MTCLLSINLFSITTVIAAITTLSSIEALEESNLGPTNASHAQPLTSSPSSSSSSSSLSSQTLSNAIDDARNVVPGSSQQQLSSPSSTSSVAINQWSKSQPSKVSTGLINYFQFAQPPSYNYRQPFPSHQSSSSFSSLMSNLLSPFNKVMSRRAAGNKLFSLADQFNPKNLANFQAMKNFQDGGGQYSIGNIDALNEAVQNVMVGLNGLQPGQASQLAGQLGNYLSMVSSASSVVNQQGNKQGKKLFEIPKHWYKLLGDKLSGASEAAYMATVPLKDSFMHTLKSFYSYIKPSRSQTESPFGDPSQLLSSVASVASSSPSSAASFAQDSTKLSKSITSKSTNQGMNQNPKRRQSLDSYSTGYYSNTKPNSPSSSANIHLQLSSSSSMLQPQQSVTNTGIRKQHHQHGNAKSTIISTSTN</sequence>
<feature type="compositionally biased region" description="Polar residues" evidence="1">
    <location>
        <begin position="354"/>
        <end position="370"/>
    </location>
</feature>
<gene>
    <name evidence="3" type="ORF">QR98_0094550</name>
</gene>
<comment type="caution">
    <text evidence="3">The sequence shown here is derived from an EMBL/GenBank/DDBJ whole genome shotgun (WGS) entry which is preliminary data.</text>
</comment>
<evidence type="ECO:0000313" key="4">
    <source>
        <dbReference type="Proteomes" id="UP000616769"/>
    </source>
</evidence>